<evidence type="ECO:0000313" key="1">
    <source>
        <dbReference type="EMBL" id="ADG69781.1"/>
    </source>
</evidence>
<keyword evidence="2" id="KW-1185">Reference proteome</keyword>
<dbReference type="KEGG" id="plm:Plim_3970"/>
<name>D5SXY8_PLAL2</name>
<dbReference type="HOGENOM" id="CLU_2651312_0_0_0"/>
<dbReference type="AlphaFoldDB" id="D5SXY8"/>
<accession>D5SXY8</accession>
<reference evidence="1 2" key="1">
    <citation type="journal article" date="2010" name="Stand. Genomic Sci.">
        <title>Complete genome sequence of Planctomyces limnophilus type strain (Mu 290).</title>
        <authorList>
            <person name="Labutti K."/>
            <person name="Sikorski J."/>
            <person name="Schneider S."/>
            <person name="Nolan M."/>
            <person name="Lucas S."/>
            <person name="Glavina Del Rio T."/>
            <person name="Tice H."/>
            <person name="Cheng J.F."/>
            <person name="Goodwin L."/>
            <person name="Pitluck S."/>
            <person name="Liolios K."/>
            <person name="Ivanova N."/>
            <person name="Mavromatis K."/>
            <person name="Mikhailova N."/>
            <person name="Pati A."/>
            <person name="Chen A."/>
            <person name="Palaniappan K."/>
            <person name="Land M."/>
            <person name="Hauser L."/>
            <person name="Chang Y.J."/>
            <person name="Jeffries C.D."/>
            <person name="Tindall B.J."/>
            <person name="Rohde M."/>
            <person name="Goker M."/>
            <person name="Woyke T."/>
            <person name="Bristow J."/>
            <person name="Eisen J.A."/>
            <person name="Markowitz V."/>
            <person name="Hugenholtz P."/>
            <person name="Kyrpides N.C."/>
            <person name="Klenk H.P."/>
            <person name="Lapidus A."/>
        </authorList>
    </citation>
    <scope>NUCLEOTIDE SEQUENCE [LARGE SCALE GENOMIC DNA]</scope>
    <source>
        <strain evidence="2">ATCC 43296 / DSM 3776 / IFAM 1008 / 290</strain>
    </source>
</reference>
<dbReference type="STRING" id="521674.Plim_3970"/>
<dbReference type="Proteomes" id="UP000002220">
    <property type="component" value="Chromosome"/>
</dbReference>
<organism evidence="1 2">
    <name type="scientific">Planctopirus limnophila (strain ATCC 43296 / DSM 3776 / IFAM 1008 / Mu 290)</name>
    <name type="common">Planctomyces limnophilus</name>
    <dbReference type="NCBI Taxonomy" id="521674"/>
    <lineage>
        <taxon>Bacteria</taxon>
        <taxon>Pseudomonadati</taxon>
        <taxon>Planctomycetota</taxon>
        <taxon>Planctomycetia</taxon>
        <taxon>Planctomycetales</taxon>
        <taxon>Planctomycetaceae</taxon>
        <taxon>Planctopirus</taxon>
    </lineage>
</organism>
<proteinExistence type="predicted"/>
<protein>
    <submittedName>
        <fullName evidence="1">Uncharacterized protein</fullName>
    </submittedName>
</protein>
<dbReference type="EMBL" id="CP001744">
    <property type="protein sequence ID" value="ADG69781.1"/>
    <property type="molecule type" value="Genomic_DNA"/>
</dbReference>
<evidence type="ECO:0000313" key="2">
    <source>
        <dbReference type="Proteomes" id="UP000002220"/>
    </source>
</evidence>
<gene>
    <name evidence="1" type="ordered locus">Plim_3970</name>
</gene>
<sequence length="76" mass="8511">MCVNEYDTILDDQNQGFAAPFSVLAPGRGNHQLAPAESNLFVKLASRFGTVRRTLIEILQSWTTRGFAKRPGSWRT</sequence>